<keyword evidence="4" id="KW-0496">Mitochondrion</keyword>
<dbReference type="NCBIfam" id="TIGR00059">
    <property type="entry name" value="L17"/>
    <property type="match status" value="1"/>
</dbReference>
<protein>
    <recommendedName>
        <fullName evidence="6">Large ribosomal subunit protein bL17m</fullName>
    </recommendedName>
</protein>
<reference evidence="10" key="3">
    <citation type="submission" date="2025-08" db="UniProtKB">
        <authorList>
            <consortium name="RefSeq"/>
        </authorList>
    </citation>
    <scope>IDENTIFICATION</scope>
    <source>
        <strain evidence="10">NI907</strain>
    </source>
</reference>
<evidence type="ECO:0000256" key="1">
    <source>
        <dbReference type="ARBA" id="ARBA00004173"/>
    </source>
</evidence>
<evidence type="ECO:0000256" key="2">
    <source>
        <dbReference type="ARBA" id="ARBA00008777"/>
    </source>
</evidence>
<dbReference type="GO" id="GO:0003735">
    <property type="term" value="F:structural constituent of ribosome"/>
    <property type="evidence" value="ECO:0007669"/>
    <property type="project" value="InterPro"/>
</dbReference>
<dbReference type="GeneID" id="41961316"/>
<dbReference type="PROSITE" id="PS01167">
    <property type="entry name" value="RIBOSOMAL_L17"/>
    <property type="match status" value="1"/>
</dbReference>
<evidence type="ECO:0000256" key="5">
    <source>
        <dbReference type="ARBA" id="ARBA00023274"/>
    </source>
</evidence>
<organism evidence="9 10">
    <name type="scientific">Pyricularia grisea</name>
    <name type="common">Crabgrass-specific blast fungus</name>
    <name type="synonym">Magnaporthe grisea</name>
    <dbReference type="NCBI Taxonomy" id="148305"/>
    <lineage>
        <taxon>Eukaryota</taxon>
        <taxon>Fungi</taxon>
        <taxon>Dikarya</taxon>
        <taxon>Ascomycota</taxon>
        <taxon>Pezizomycotina</taxon>
        <taxon>Sordariomycetes</taxon>
        <taxon>Sordariomycetidae</taxon>
        <taxon>Magnaporthales</taxon>
        <taxon>Pyriculariaceae</taxon>
        <taxon>Pyricularia</taxon>
    </lineage>
</organism>
<name>A0A6P8B7F2_PYRGI</name>
<keyword evidence="5 8" id="KW-0687">Ribonucleoprotein</keyword>
<dbReference type="InterPro" id="IPR000456">
    <property type="entry name" value="Ribosomal_bL17"/>
</dbReference>
<evidence type="ECO:0000256" key="7">
    <source>
        <dbReference type="ARBA" id="ARBA00037226"/>
    </source>
</evidence>
<dbReference type="KEGG" id="pgri:PgNI_06383"/>
<comment type="subcellular location">
    <subcellularLocation>
        <location evidence="1">Mitochondrion</location>
    </subcellularLocation>
</comment>
<evidence type="ECO:0000256" key="3">
    <source>
        <dbReference type="ARBA" id="ARBA00022980"/>
    </source>
</evidence>
<dbReference type="SUPFAM" id="SSF64263">
    <property type="entry name" value="Prokaryotic ribosomal protein L17"/>
    <property type="match status" value="1"/>
</dbReference>
<accession>A0A6P8B7F2</accession>
<keyword evidence="3 8" id="KW-0689">Ribosomal protein</keyword>
<evidence type="ECO:0000313" key="10">
    <source>
        <dbReference type="RefSeq" id="XP_030983141.1"/>
    </source>
</evidence>
<proteinExistence type="inferred from homology"/>
<dbReference type="RefSeq" id="XP_030983141.1">
    <property type="nucleotide sequence ID" value="XM_031126407.1"/>
</dbReference>
<reference evidence="10" key="2">
    <citation type="submission" date="2019-10" db="EMBL/GenBank/DDBJ databases">
        <authorList>
            <consortium name="NCBI Genome Project"/>
        </authorList>
    </citation>
    <scope>NUCLEOTIDE SEQUENCE</scope>
    <source>
        <strain evidence="10">NI907</strain>
    </source>
</reference>
<evidence type="ECO:0000313" key="9">
    <source>
        <dbReference type="Proteomes" id="UP000515153"/>
    </source>
</evidence>
<dbReference type="PANTHER" id="PTHR14413">
    <property type="entry name" value="RIBOSOMAL PROTEIN L17"/>
    <property type="match status" value="1"/>
</dbReference>
<dbReference type="GO" id="GO:0006412">
    <property type="term" value="P:translation"/>
    <property type="evidence" value="ECO:0007669"/>
    <property type="project" value="InterPro"/>
</dbReference>
<comment type="function">
    <text evidence="7">Component of the mitochondrial ribosome (mitoribosome), a dedicated translation machinery responsible for the synthesis of mitochondrial genome-encoded proteins, including at least some of the essential transmembrane subunits of the mitochondrial respiratory chain. The mitoribosomes are attached to the mitochondrial inner membrane and translation products are cotranslationally integrated into the membrane.</text>
</comment>
<evidence type="ECO:0000256" key="8">
    <source>
        <dbReference type="RuleBase" id="RU000660"/>
    </source>
</evidence>
<evidence type="ECO:0000256" key="4">
    <source>
        <dbReference type="ARBA" id="ARBA00023128"/>
    </source>
</evidence>
<gene>
    <name evidence="10" type="ORF">PgNI_06383</name>
</gene>
<dbReference type="FunFam" id="3.90.1030.10:FF:000005">
    <property type="entry name" value="Probable 50S ribosomal protein L17"/>
    <property type="match status" value="1"/>
</dbReference>
<dbReference type="PANTHER" id="PTHR14413:SF16">
    <property type="entry name" value="LARGE RIBOSOMAL SUBUNIT PROTEIN BL17M"/>
    <property type="match status" value="1"/>
</dbReference>
<dbReference type="InterPro" id="IPR047859">
    <property type="entry name" value="Ribosomal_bL17_CS"/>
</dbReference>
<evidence type="ECO:0000256" key="6">
    <source>
        <dbReference type="ARBA" id="ARBA00035290"/>
    </source>
</evidence>
<comment type="similarity">
    <text evidence="2 8">Belongs to the bacterial ribosomal protein bL17 family.</text>
</comment>
<dbReference type="Gene3D" id="3.90.1030.10">
    <property type="entry name" value="Ribosomal protein L17"/>
    <property type="match status" value="1"/>
</dbReference>
<keyword evidence="9" id="KW-1185">Reference proteome</keyword>
<dbReference type="InterPro" id="IPR036373">
    <property type="entry name" value="Ribosomal_bL17_sf"/>
</dbReference>
<sequence>MAGGAMRYRTLGRSSAHRQALLRNLVTSLIKQEQIHTTWHKAKEAQRLAEHVITLAKKNTDSSKRDAMAILYSPHEHIDKLMNDLRERYQHREGGYTRVLRTEPKNKYDQGESAILELVDGPKDMLYAITAAAVARDRALGRPHTALLLHNLAKVTRFRGENAKAEFEAMVERMAALELTKARKAEPLSKMGLADSSDVRPSAYQVVPRVEKTWR</sequence>
<reference evidence="9 10" key="1">
    <citation type="journal article" date="2019" name="Mol. Biol. Evol.">
        <title>Blast fungal genomes show frequent chromosomal changes, gene gains and losses, and effector gene turnover.</title>
        <authorList>
            <person name="Gomez Luciano L.B."/>
            <person name="Jason Tsai I."/>
            <person name="Chuma I."/>
            <person name="Tosa Y."/>
            <person name="Chen Y.H."/>
            <person name="Li J.Y."/>
            <person name="Li M.Y."/>
            <person name="Jade Lu M.Y."/>
            <person name="Nakayashiki H."/>
            <person name="Li W.H."/>
        </authorList>
    </citation>
    <scope>NUCLEOTIDE SEQUENCE [LARGE SCALE GENOMIC DNA]</scope>
    <source>
        <strain evidence="9 10">NI907</strain>
    </source>
</reference>
<dbReference type="Pfam" id="PF01196">
    <property type="entry name" value="Ribosomal_L17"/>
    <property type="match status" value="1"/>
</dbReference>
<dbReference type="OrthoDB" id="275000at2759"/>
<dbReference type="Proteomes" id="UP000515153">
    <property type="component" value="Chromosome I"/>
</dbReference>
<dbReference type="AlphaFoldDB" id="A0A6P8B7F2"/>
<dbReference type="GO" id="GO:0005762">
    <property type="term" value="C:mitochondrial large ribosomal subunit"/>
    <property type="evidence" value="ECO:0007669"/>
    <property type="project" value="TreeGrafter"/>
</dbReference>